<sequence>MKTYSIYSILFIVIGLIGNPVCGFSSNKKLAVKKEPIKNITSDVQPISGNLIYVYMQPLVNKGDRYPYDGKAITAPEVRFYLYEDNSGYSKTIAPAGFTLYVEYSYKKGNGTATGSNVINMSGKSSISFPLSYFTASDDNQISNWNITLVAKPNYEQINWGNIGR</sequence>
<accession>A0ACD5C743</accession>
<keyword evidence="2" id="KW-1185">Reference proteome</keyword>
<gene>
    <name evidence="1" type="ORF">AACH28_08080</name>
</gene>
<name>A0ACD5C743_9SPHI</name>
<proteinExistence type="predicted"/>
<evidence type="ECO:0000313" key="2">
    <source>
        <dbReference type="Proteomes" id="UP001485301"/>
    </source>
</evidence>
<protein>
    <submittedName>
        <fullName evidence="1">Uncharacterized protein</fullName>
    </submittedName>
</protein>
<dbReference type="Proteomes" id="UP001485301">
    <property type="component" value="Chromosome"/>
</dbReference>
<organism evidence="1 2">
    <name type="scientific">Sphingobacterium thalpophilum</name>
    <dbReference type="NCBI Taxonomy" id="259"/>
    <lineage>
        <taxon>Bacteria</taxon>
        <taxon>Pseudomonadati</taxon>
        <taxon>Bacteroidota</taxon>
        <taxon>Sphingobacteriia</taxon>
        <taxon>Sphingobacteriales</taxon>
        <taxon>Sphingobacteriaceae</taxon>
        <taxon>Sphingobacterium</taxon>
    </lineage>
</organism>
<reference evidence="1" key="1">
    <citation type="submission" date="2024-04" db="EMBL/GenBank/DDBJ databases">
        <title>Complete genome sequence of Sphingobacterium thalpophiium BAA-1094.</title>
        <authorList>
            <person name="Adaikpoh B.I."/>
        </authorList>
    </citation>
    <scope>NUCLEOTIDE SEQUENCE</scope>
    <source>
        <strain evidence="1">BAA-1094</strain>
    </source>
</reference>
<evidence type="ECO:0000313" key="1">
    <source>
        <dbReference type="EMBL" id="WZN57482.1"/>
    </source>
</evidence>
<dbReference type="EMBL" id="CP151087">
    <property type="protein sequence ID" value="WZN57482.1"/>
    <property type="molecule type" value="Genomic_DNA"/>
</dbReference>